<sequence>MAPKGKSSVTFAPAKVIQPIFTRGNVALSQDGRILASCLDEDVLLTDLRTGQELARIEGDGEIATSIAITPSASHLIICSRSLSMHIYALSFSDFDDHLEYERLRTLKPHTAPVVVTAVDHTGTLLATGGADGVAKVWDIRGGYVTHTFHGHSGLVSALHFFEVDPTQEKEEHSSKKRKRKGKGEKLESEADDESTMGFRLASGGEDGKVRIWNLHKRSAAAVLDAHMSVVRSLDFSREENLLLSGSRDKTAILWDARSWKARNTIAVLEEVERAGFVGRGKLLYTGGEMAKLRIWETNSGREITEEQEQGTETEVIQDVIYYPEWSYLLTVHADQTLVFRSLEKIEGYESSQGRMPPLPVLRRIPGSHDQIIDIAYVGEDKSLLALATNSEDVRIISIKDGRTAKDDDVTEGGYFGSDVALLKGHDDIVIAIDVDWSGHWLATGAKDNTARIWRLDPSNNLFEQYSTFTGHAESLGAVGLPKNAPPADSSAFKDPLNHPPPFLITGSQDLTIKKWSIRKPSADGGAKTAKSAYTRKAHEKDINAIAVHHSAQFFASASQDRTVKIWSVEDGSIVGILKGHKRGVWTVAFSNPGTNLNIPGATGGGSGGSRGFVLTGSGDKTVKIWSLADYSCLMTMEGHTNSVLKVVWLPPSIGAPPITDADGDEDMDTAVPAMPSERRGVLVASAAADGLVKVWDAQSGECAATLDNHTDRVWALTSRAASQSPGSIGESIISGAGDGVLTFWTDTTASTALESRAREIKQVELQQELENHVYSRNWREAITLALQLDQPARLLSLFKTVVEADTPDPTSFTGNKDVDDVIASLADEQVFKLLLRVRDWNTNARNFLVGQRVLRAVIEACGIERLANLHVRGGRAGRSGVKEVMEGLRAYGERHFNRVSEMWDESFLVEFTLGEMDDILGPSDEDERRLLGAPEMANGVAPSREKDVIMLEA</sequence>
<keyword evidence="4" id="KW-0539">Nucleus</keyword>
<dbReference type="HOGENOM" id="CLU_009276_0_0_1"/>
<feature type="region of interest" description="Disordered" evidence="7">
    <location>
        <begin position="167"/>
        <end position="200"/>
    </location>
</feature>
<proteinExistence type="predicted"/>
<reference evidence="9 10" key="1">
    <citation type="submission" date="2015-01" db="EMBL/GenBank/DDBJ databases">
        <title>The Genome Sequence of Ochroconis gallopava CBS43764.</title>
        <authorList>
            <consortium name="The Broad Institute Genomics Platform"/>
            <person name="Cuomo C."/>
            <person name="de Hoog S."/>
            <person name="Gorbushina A."/>
            <person name="Stielow B."/>
            <person name="Teixiera M."/>
            <person name="Abouelleil A."/>
            <person name="Chapman S.B."/>
            <person name="Priest M."/>
            <person name="Young S.K."/>
            <person name="Wortman J."/>
            <person name="Nusbaum C."/>
            <person name="Birren B."/>
        </authorList>
    </citation>
    <scope>NUCLEOTIDE SEQUENCE [LARGE SCALE GENOMIC DNA]</scope>
    <source>
        <strain evidence="9 10">CBS 43764</strain>
    </source>
</reference>
<dbReference type="PANTHER" id="PTHR19854">
    <property type="entry name" value="TRANSDUCIN BETA-LIKE 3"/>
    <property type="match status" value="1"/>
</dbReference>
<dbReference type="Proteomes" id="UP000053259">
    <property type="component" value="Unassembled WGS sequence"/>
</dbReference>
<evidence type="ECO:0000259" key="8">
    <source>
        <dbReference type="Pfam" id="PF08625"/>
    </source>
</evidence>
<dbReference type="Pfam" id="PF08625">
    <property type="entry name" value="Utp13"/>
    <property type="match status" value="1"/>
</dbReference>
<dbReference type="PRINTS" id="PR00320">
    <property type="entry name" value="GPROTEINBRPT"/>
</dbReference>
<name>A0A0D2A8X8_9PEZI</name>
<dbReference type="GO" id="GO:0032040">
    <property type="term" value="C:small-subunit processome"/>
    <property type="evidence" value="ECO:0007669"/>
    <property type="project" value="InterPro"/>
</dbReference>
<evidence type="ECO:0000256" key="1">
    <source>
        <dbReference type="ARBA" id="ARBA00004604"/>
    </source>
</evidence>
<evidence type="ECO:0000256" key="3">
    <source>
        <dbReference type="ARBA" id="ARBA00022737"/>
    </source>
</evidence>
<comment type="function">
    <text evidence="5">Component of the ASTRA complex involved in chromatin remodeling.</text>
</comment>
<dbReference type="InterPro" id="IPR015943">
    <property type="entry name" value="WD40/YVTN_repeat-like_dom_sf"/>
</dbReference>
<feature type="repeat" description="WD" evidence="6">
    <location>
        <begin position="224"/>
        <end position="265"/>
    </location>
</feature>
<feature type="repeat" description="WD" evidence="6">
    <location>
        <begin position="683"/>
        <end position="706"/>
    </location>
</feature>
<feature type="repeat" description="WD" evidence="6">
    <location>
        <begin position="536"/>
        <end position="577"/>
    </location>
</feature>
<dbReference type="STRING" id="253628.A0A0D2A8X8"/>
<dbReference type="GeneID" id="27313415"/>
<gene>
    <name evidence="9" type="ORF">PV09_05442</name>
</gene>
<dbReference type="InterPro" id="IPR020472">
    <property type="entry name" value="WD40_PAC1"/>
</dbReference>
<dbReference type="GO" id="GO:0000472">
    <property type="term" value="P:endonucleolytic cleavage to generate mature 5'-end of SSU-rRNA from (SSU-rRNA, 5.8S rRNA, LSU-rRNA)"/>
    <property type="evidence" value="ECO:0007669"/>
    <property type="project" value="TreeGrafter"/>
</dbReference>
<comment type="subcellular location">
    <subcellularLocation>
        <location evidence="1">Nucleus</location>
        <location evidence="1">Nucleolus</location>
    </subcellularLocation>
</comment>
<evidence type="ECO:0000256" key="4">
    <source>
        <dbReference type="ARBA" id="ARBA00023242"/>
    </source>
</evidence>
<keyword evidence="10" id="KW-1185">Reference proteome</keyword>
<dbReference type="SMART" id="SM00320">
    <property type="entry name" value="WD40"/>
    <property type="match status" value="12"/>
</dbReference>
<dbReference type="InParanoid" id="A0A0D2A8X8"/>
<evidence type="ECO:0000313" key="9">
    <source>
        <dbReference type="EMBL" id="KIW03218.1"/>
    </source>
</evidence>
<dbReference type="Gene3D" id="2.130.10.10">
    <property type="entry name" value="YVTN repeat-like/Quinoprotein amine dehydrogenase"/>
    <property type="match status" value="5"/>
</dbReference>
<dbReference type="OrthoDB" id="5414888at2759"/>
<dbReference type="EMBL" id="KN847545">
    <property type="protein sequence ID" value="KIW03218.1"/>
    <property type="molecule type" value="Genomic_DNA"/>
</dbReference>
<protein>
    <recommendedName>
        <fullName evidence="8">U3 small nucleolar RNA-associated protein 13 C-terminal domain-containing protein</fullName>
    </recommendedName>
</protein>
<organism evidence="9 10">
    <name type="scientific">Verruconis gallopava</name>
    <dbReference type="NCBI Taxonomy" id="253628"/>
    <lineage>
        <taxon>Eukaryota</taxon>
        <taxon>Fungi</taxon>
        <taxon>Dikarya</taxon>
        <taxon>Ascomycota</taxon>
        <taxon>Pezizomycotina</taxon>
        <taxon>Dothideomycetes</taxon>
        <taxon>Pleosporomycetidae</taxon>
        <taxon>Venturiales</taxon>
        <taxon>Sympoventuriaceae</taxon>
        <taxon>Verruconis</taxon>
    </lineage>
</organism>
<evidence type="ECO:0000256" key="2">
    <source>
        <dbReference type="ARBA" id="ARBA00022574"/>
    </source>
</evidence>
<feature type="repeat" description="WD" evidence="6">
    <location>
        <begin position="613"/>
        <end position="636"/>
    </location>
</feature>
<dbReference type="GO" id="GO:0030686">
    <property type="term" value="C:90S preribosome"/>
    <property type="evidence" value="ECO:0007669"/>
    <property type="project" value="TreeGrafter"/>
</dbReference>
<dbReference type="FunFam" id="2.130.10.10:FF:001009">
    <property type="entry name" value="Small nucleolar ribonucleoprotein complex subunit, putative"/>
    <property type="match status" value="1"/>
</dbReference>
<dbReference type="InterPro" id="IPR019775">
    <property type="entry name" value="WD40_repeat_CS"/>
</dbReference>
<dbReference type="GO" id="GO:0000480">
    <property type="term" value="P:endonucleolytic cleavage in 5'-ETS of tricistronic rRNA transcript (SSU-rRNA, 5.8S rRNA, LSU-rRNA)"/>
    <property type="evidence" value="ECO:0007669"/>
    <property type="project" value="TreeGrafter"/>
</dbReference>
<dbReference type="PANTHER" id="PTHR19854:SF15">
    <property type="entry name" value="TRANSDUCIN BETA-LIKE PROTEIN 3"/>
    <property type="match status" value="1"/>
</dbReference>
<dbReference type="PROSITE" id="PS00678">
    <property type="entry name" value="WD_REPEATS_1"/>
    <property type="match status" value="4"/>
</dbReference>
<keyword evidence="2 6" id="KW-0853">WD repeat</keyword>
<dbReference type="PROSITE" id="PS50294">
    <property type="entry name" value="WD_REPEATS_REGION"/>
    <property type="match status" value="4"/>
</dbReference>
<dbReference type="AlphaFoldDB" id="A0A0D2A8X8"/>
<evidence type="ECO:0000256" key="5">
    <source>
        <dbReference type="ARBA" id="ARBA00037338"/>
    </source>
</evidence>
<evidence type="ECO:0000256" key="7">
    <source>
        <dbReference type="SAM" id="MobiDB-lite"/>
    </source>
</evidence>
<accession>A0A0D2A8X8</accession>
<feature type="repeat" description="WD" evidence="6">
    <location>
        <begin position="423"/>
        <end position="464"/>
    </location>
</feature>
<dbReference type="VEuPathDB" id="FungiDB:PV09_05442"/>
<dbReference type="InterPro" id="IPR013934">
    <property type="entry name" value="Utp13_C"/>
</dbReference>
<feature type="repeat" description="WD" evidence="6">
    <location>
        <begin position="107"/>
        <end position="148"/>
    </location>
</feature>
<evidence type="ECO:0000256" key="6">
    <source>
        <dbReference type="PROSITE-ProRule" id="PRU00221"/>
    </source>
</evidence>
<dbReference type="RefSeq" id="XP_016213087.1">
    <property type="nucleotide sequence ID" value="XM_016358948.1"/>
</dbReference>
<dbReference type="GO" id="GO:0034511">
    <property type="term" value="F:U3 snoRNA binding"/>
    <property type="evidence" value="ECO:0007669"/>
    <property type="project" value="TreeGrafter"/>
</dbReference>
<dbReference type="Pfam" id="PF00400">
    <property type="entry name" value="WD40"/>
    <property type="match status" value="6"/>
</dbReference>
<evidence type="ECO:0000313" key="10">
    <source>
        <dbReference type="Proteomes" id="UP000053259"/>
    </source>
</evidence>
<dbReference type="SUPFAM" id="SSF50978">
    <property type="entry name" value="WD40 repeat-like"/>
    <property type="match status" value="2"/>
</dbReference>
<feature type="repeat" description="WD" evidence="6">
    <location>
        <begin position="201"/>
        <end position="223"/>
    </location>
</feature>
<dbReference type="FunCoup" id="A0A0D2A8X8">
    <property type="interactions" value="1030"/>
</dbReference>
<dbReference type="InterPro" id="IPR001680">
    <property type="entry name" value="WD40_rpt"/>
</dbReference>
<dbReference type="InterPro" id="IPR036322">
    <property type="entry name" value="WD40_repeat_dom_sf"/>
</dbReference>
<dbReference type="CDD" id="cd00200">
    <property type="entry name" value="WD40"/>
    <property type="match status" value="1"/>
</dbReference>
<keyword evidence="3" id="KW-0677">Repeat</keyword>
<dbReference type="PROSITE" id="PS50082">
    <property type="entry name" value="WD_REPEATS_2"/>
    <property type="match status" value="7"/>
</dbReference>
<feature type="domain" description="U3 small nucleolar RNA-associated protein 13 C-terminal" evidence="8">
    <location>
        <begin position="767"/>
        <end position="917"/>
    </location>
</feature>